<dbReference type="SUPFAM" id="SSF54593">
    <property type="entry name" value="Glyoxalase/Bleomycin resistance protein/Dihydroxybiphenyl dioxygenase"/>
    <property type="match status" value="1"/>
</dbReference>
<dbReference type="InterPro" id="IPR052164">
    <property type="entry name" value="Anthracycline_SecMetBiosynth"/>
</dbReference>
<dbReference type="EMBL" id="UINC01086269">
    <property type="protein sequence ID" value="SVC34576.1"/>
    <property type="molecule type" value="Genomic_DNA"/>
</dbReference>
<feature type="domain" description="VOC" evidence="1">
    <location>
        <begin position="4"/>
        <end position="116"/>
    </location>
</feature>
<dbReference type="AlphaFoldDB" id="A0A382LD42"/>
<evidence type="ECO:0000259" key="1">
    <source>
        <dbReference type="PROSITE" id="PS51819"/>
    </source>
</evidence>
<organism evidence="2">
    <name type="scientific">marine metagenome</name>
    <dbReference type="NCBI Taxonomy" id="408172"/>
    <lineage>
        <taxon>unclassified sequences</taxon>
        <taxon>metagenomes</taxon>
        <taxon>ecological metagenomes</taxon>
    </lineage>
</organism>
<dbReference type="InterPro" id="IPR029068">
    <property type="entry name" value="Glyas_Bleomycin-R_OHBP_Dase"/>
</dbReference>
<accession>A0A382LD42</accession>
<protein>
    <recommendedName>
        <fullName evidence="1">VOC domain-containing protein</fullName>
    </recommendedName>
</protein>
<dbReference type="InterPro" id="IPR037523">
    <property type="entry name" value="VOC_core"/>
</dbReference>
<proteinExistence type="predicted"/>
<dbReference type="InterPro" id="IPR004360">
    <property type="entry name" value="Glyas_Fos-R_dOase_dom"/>
</dbReference>
<dbReference type="PANTHER" id="PTHR33993">
    <property type="entry name" value="GLYOXALASE-RELATED"/>
    <property type="match status" value="1"/>
</dbReference>
<dbReference type="PANTHER" id="PTHR33993:SF14">
    <property type="entry name" value="GB|AAF24581.1"/>
    <property type="match status" value="1"/>
</dbReference>
<dbReference type="Gene3D" id="3.10.180.10">
    <property type="entry name" value="2,3-Dihydroxybiphenyl 1,2-Dioxygenase, domain 1"/>
    <property type="match status" value="1"/>
</dbReference>
<dbReference type="PROSITE" id="PS51819">
    <property type="entry name" value="VOC"/>
    <property type="match status" value="1"/>
</dbReference>
<dbReference type="Pfam" id="PF00903">
    <property type="entry name" value="Glyoxalase"/>
    <property type="match status" value="1"/>
</dbReference>
<reference evidence="2" key="1">
    <citation type="submission" date="2018-05" db="EMBL/GenBank/DDBJ databases">
        <authorList>
            <person name="Lanie J.A."/>
            <person name="Ng W.-L."/>
            <person name="Kazmierczak K.M."/>
            <person name="Andrzejewski T.M."/>
            <person name="Davidsen T.M."/>
            <person name="Wayne K.J."/>
            <person name="Tettelin H."/>
            <person name="Glass J.I."/>
            <person name="Rusch D."/>
            <person name="Podicherti R."/>
            <person name="Tsui H.-C.T."/>
            <person name="Winkler M.E."/>
        </authorList>
    </citation>
    <scope>NUCLEOTIDE SEQUENCE</scope>
</reference>
<gene>
    <name evidence="2" type="ORF">METZ01_LOCUS287430</name>
</gene>
<sequence length="118" mass="13151">MQAKIAFISYPVSNLDKAVKFYQKVLGKEPLFHREDWAEFEVGGQKLALQKISLPSPPSPAGTGPTVYFLARPIEGFVFRLKELDTALIGNIEIHSYGKLARFQDPDGNILGLYEPAE</sequence>
<evidence type="ECO:0000313" key="2">
    <source>
        <dbReference type="EMBL" id="SVC34576.1"/>
    </source>
</evidence>
<name>A0A382LD42_9ZZZZ</name>